<protein>
    <recommendedName>
        <fullName evidence="3">Late embryogenesis abundant protein LEA-2 subgroup domain-containing protein</fullName>
    </recommendedName>
</protein>
<evidence type="ECO:0000256" key="1">
    <source>
        <dbReference type="SAM" id="MobiDB-lite"/>
    </source>
</evidence>
<comment type="caution">
    <text evidence="4">The sequence shown here is derived from an EMBL/GenBank/DDBJ whole genome shotgun (WGS) entry which is preliminary data.</text>
</comment>
<dbReference type="Proteomes" id="UP000823749">
    <property type="component" value="Chromosome 4"/>
</dbReference>
<feature type="domain" description="Late embryogenesis abundant protein LEA-2 subgroup" evidence="3">
    <location>
        <begin position="95"/>
        <end position="183"/>
    </location>
</feature>
<keyword evidence="5" id="KW-1185">Reference proteome</keyword>
<dbReference type="InterPro" id="IPR004864">
    <property type="entry name" value="LEA_2"/>
</dbReference>
<dbReference type="AlphaFoldDB" id="A0AAV6KKA4"/>
<evidence type="ECO:0000256" key="2">
    <source>
        <dbReference type="SAM" id="Phobius"/>
    </source>
</evidence>
<dbReference type="Pfam" id="PF03168">
    <property type="entry name" value="LEA_2"/>
    <property type="match status" value="1"/>
</dbReference>
<keyword evidence="2" id="KW-0812">Transmembrane</keyword>
<organism evidence="4 5">
    <name type="scientific">Rhododendron griersonianum</name>
    <dbReference type="NCBI Taxonomy" id="479676"/>
    <lineage>
        <taxon>Eukaryota</taxon>
        <taxon>Viridiplantae</taxon>
        <taxon>Streptophyta</taxon>
        <taxon>Embryophyta</taxon>
        <taxon>Tracheophyta</taxon>
        <taxon>Spermatophyta</taxon>
        <taxon>Magnoliopsida</taxon>
        <taxon>eudicotyledons</taxon>
        <taxon>Gunneridae</taxon>
        <taxon>Pentapetalae</taxon>
        <taxon>asterids</taxon>
        <taxon>Ericales</taxon>
        <taxon>Ericaceae</taxon>
        <taxon>Ericoideae</taxon>
        <taxon>Rhodoreae</taxon>
        <taxon>Rhododendron</taxon>
    </lineage>
</organism>
<gene>
    <name evidence="4" type="ORF">RHGRI_010761</name>
</gene>
<keyword evidence="2" id="KW-0472">Membrane</keyword>
<dbReference type="Gene3D" id="2.60.40.1820">
    <property type="match status" value="1"/>
</dbReference>
<feature type="region of interest" description="Disordered" evidence="1">
    <location>
        <begin position="1"/>
        <end position="29"/>
    </location>
</feature>
<feature type="transmembrane region" description="Helical" evidence="2">
    <location>
        <begin position="35"/>
        <end position="57"/>
    </location>
</feature>
<dbReference type="PANTHER" id="PTHR31852">
    <property type="entry name" value="LATE EMBRYOGENESIS ABUNDANT (LEA) HYDROXYPROLINE-RICH GLYCOPROTEIN FAMILY"/>
    <property type="match status" value="1"/>
</dbReference>
<accession>A0AAV6KKA4</accession>
<proteinExistence type="predicted"/>
<evidence type="ECO:0000313" key="5">
    <source>
        <dbReference type="Proteomes" id="UP000823749"/>
    </source>
</evidence>
<sequence length="214" mass="23744">MEVENTWSEDRKYTRAPPPPLPTPRNGRKQRRNKCLAAIALILGIFLTLLILGLTGFKVKRPVTTIHSVVLKELQTSLDIPRLKAYFNISLDMNLSIKNENKIGFKFTHSCVFLNYRGQVVGDVSIPAGEISADKTVYMDLTVTFMADRLLSNSDLYADVISGTLPVSTSTRISGKVIIGIFKIHAASYTSCDIIIDVKNKSVAKQTCHSKTKL</sequence>
<evidence type="ECO:0000259" key="3">
    <source>
        <dbReference type="Pfam" id="PF03168"/>
    </source>
</evidence>
<evidence type="ECO:0000313" key="4">
    <source>
        <dbReference type="EMBL" id="KAG5552770.1"/>
    </source>
</evidence>
<reference evidence="4" key="1">
    <citation type="submission" date="2020-08" db="EMBL/GenBank/DDBJ databases">
        <title>Plant Genome Project.</title>
        <authorList>
            <person name="Zhang R.-G."/>
        </authorList>
    </citation>
    <scope>NUCLEOTIDE SEQUENCE</scope>
    <source>
        <strain evidence="4">WSP0</strain>
        <tissue evidence="4">Leaf</tissue>
    </source>
</reference>
<keyword evidence="2" id="KW-1133">Transmembrane helix</keyword>
<dbReference type="EMBL" id="JACTNZ010000004">
    <property type="protein sequence ID" value="KAG5552770.1"/>
    <property type="molecule type" value="Genomic_DNA"/>
</dbReference>
<name>A0AAV6KKA4_9ERIC</name>
<dbReference type="InterPro" id="IPR055301">
    <property type="entry name" value="Lea14-like_2"/>
</dbReference>